<feature type="signal peptide" evidence="1">
    <location>
        <begin position="1"/>
        <end position="21"/>
    </location>
</feature>
<dbReference type="EMBL" id="JACKVK010000022">
    <property type="protein sequence ID" value="MCV7424781.1"/>
    <property type="molecule type" value="Genomic_DNA"/>
</dbReference>
<proteinExistence type="predicted"/>
<evidence type="ECO:0000313" key="4">
    <source>
        <dbReference type="Proteomes" id="UP001141629"/>
    </source>
</evidence>
<protein>
    <submittedName>
        <fullName evidence="3">DUF732 domain-containing protein</fullName>
    </submittedName>
</protein>
<name>A0A9X2ZBL8_9MYCO</name>
<feature type="chain" id="PRO_5040971728" evidence="1">
    <location>
        <begin position="22"/>
        <end position="98"/>
    </location>
</feature>
<dbReference type="RefSeq" id="WP_263999866.1">
    <property type="nucleotide sequence ID" value="NZ_JACKVK010000022.1"/>
</dbReference>
<comment type="caution">
    <text evidence="3">The sequence shown here is derived from an EMBL/GenBank/DDBJ whole genome shotgun (WGS) entry which is preliminary data.</text>
</comment>
<dbReference type="InterPro" id="IPR007969">
    <property type="entry name" value="DUF732"/>
</dbReference>
<sequence length="98" mass="10170">MAAISLAAIVAGLSCAPSAMAEPRDDFLDELATLNVILPGATQTDTMQAGYYTCDSLRHGVTVLDAMDAAERDFRLSPGQGTLFVSAATTNLCPDFAG</sequence>
<organism evidence="3 4">
    <name type="scientific">Mycobacterium yunnanensis</name>
    <dbReference type="NCBI Taxonomy" id="368477"/>
    <lineage>
        <taxon>Bacteria</taxon>
        <taxon>Bacillati</taxon>
        <taxon>Actinomycetota</taxon>
        <taxon>Actinomycetes</taxon>
        <taxon>Mycobacteriales</taxon>
        <taxon>Mycobacteriaceae</taxon>
        <taxon>Mycobacterium</taxon>
    </lineage>
</organism>
<reference evidence="3" key="1">
    <citation type="submission" date="2020-07" db="EMBL/GenBank/DDBJ databases">
        <authorList>
            <person name="Pettersson B.M.F."/>
            <person name="Behra P.R.K."/>
            <person name="Ramesh M."/>
            <person name="Das S."/>
            <person name="Dasgupta S."/>
            <person name="Kirsebom L.A."/>
        </authorList>
    </citation>
    <scope>NUCLEOTIDE SEQUENCE</scope>
    <source>
        <strain evidence="3">DSM 44838</strain>
    </source>
</reference>
<keyword evidence="4" id="KW-1185">Reference proteome</keyword>
<dbReference type="Proteomes" id="UP001141629">
    <property type="component" value="Unassembled WGS sequence"/>
</dbReference>
<dbReference type="AlphaFoldDB" id="A0A9X2ZBL8"/>
<dbReference type="Pfam" id="PF05305">
    <property type="entry name" value="DUF732"/>
    <property type="match status" value="1"/>
</dbReference>
<accession>A0A9X2ZBL8</accession>
<reference evidence="3" key="2">
    <citation type="journal article" date="2022" name="BMC Genomics">
        <title>Comparative genome analysis of mycobacteria focusing on tRNA and non-coding RNA.</title>
        <authorList>
            <person name="Behra P.R.K."/>
            <person name="Pettersson B.M.F."/>
            <person name="Ramesh M."/>
            <person name="Das S."/>
            <person name="Dasgupta S."/>
            <person name="Kirsebom L.A."/>
        </authorList>
    </citation>
    <scope>NUCLEOTIDE SEQUENCE</scope>
    <source>
        <strain evidence="3">DSM 44838</strain>
    </source>
</reference>
<evidence type="ECO:0000259" key="2">
    <source>
        <dbReference type="Pfam" id="PF05305"/>
    </source>
</evidence>
<evidence type="ECO:0000313" key="3">
    <source>
        <dbReference type="EMBL" id="MCV7424781.1"/>
    </source>
</evidence>
<evidence type="ECO:0000256" key="1">
    <source>
        <dbReference type="SAM" id="SignalP"/>
    </source>
</evidence>
<feature type="domain" description="DUF732" evidence="2">
    <location>
        <begin position="25"/>
        <end position="95"/>
    </location>
</feature>
<gene>
    <name evidence="3" type="ORF">H7K45_30005</name>
</gene>
<keyword evidence="1" id="KW-0732">Signal</keyword>